<name>A0A0E9U873_ANGAN</name>
<proteinExistence type="predicted"/>
<dbReference type="EMBL" id="GBXM01047419">
    <property type="protein sequence ID" value="JAH61158.1"/>
    <property type="molecule type" value="Transcribed_RNA"/>
</dbReference>
<reference evidence="1" key="1">
    <citation type="submission" date="2014-11" db="EMBL/GenBank/DDBJ databases">
        <authorList>
            <person name="Amaro Gonzalez C."/>
        </authorList>
    </citation>
    <scope>NUCLEOTIDE SEQUENCE</scope>
</reference>
<organism evidence="1">
    <name type="scientific">Anguilla anguilla</name>
    <name type="common">European freshwater eel</name>
    <name type="synonym">Muraena anguilla</name>
    <dbReference type="NCBI Taxonomy" id="7936"/>
    <lineage>
        <taxon>Eukaryota</taxon>
        <taxon>Metazoa</taxon>
        <taxon>Chordata</taxon>
        <taxon>Craniata</taxon>
        <taxon>Vertebrata</taxon>
        <taxon>Euteleostomi</taxon>
        <taxon>Actinopterygii</taxon>
        <taxon>Neopterygii</taxon>
        <taxon>Teleostei</taxon>
        <taxon>Anguilliformes</taxon>
        <taxon>Anguillidae</taxon>
        <taxon>Anguilla</taxon>
    </lineage>
</organism>
<evidence type="ECO:0000313" key="1">
    <source>
        <dbReference type="EMBL" id="JAH61158.1"/>
    </source>
</evidence>
<accession>A0A0E9U873</accession>
<reference evidence="1" key="2">
    <citation type="journal article" date="2015" name="Fish Shellfish Immunol.">
        <title>Early steps in the European eel (Anguilla anguilla)-Vibrio vulnificus interaction in the gills: Role of the RtxA13 toxin.</title>
        <authorList>
            <person name="Callol A."/>
            <person name="Pajuelo D."/>
            <person name="Ebbesson L."/>
            <person name="Teles M."/>
            <person name="MacKenzie S."/>
            <person name="Amaro C."/>
        </authorList>
    </citation>
    <scope>NUCLEOTIDE SEQUENCE</scope>
</reference>
<sequence length="14" mass="1614">MKLIRSAPSLDHFV</sequence>
<protein>
    <submittedName>
        <fullName evidence="1">Uncharacterized protein</fullName>
    </submittedName>
</protein>